<organism evidence="1">
    <name type="scientific">Capitella teleta</name>
    <name type="common">Polychaete worm</name>
    <dbReference type="NCBI Taxonomy" id="283909"/>
    <lineage>
        <taxon>Eukaryota</taxon>
        <taxon>Metazoa</taxon>
        <taxon>Spiralia</taxon>
        <taxon>Lophotrochozoa</taxon>
        <taxon>Annelida</taxon>
        <taxon>Polychaeta</taxon>
        <taxon>Sedentaria</taxon>
        <taxon>Scolecida</taxon>
        <taxon>Capitellidae</taxon>
        <taxon>Capitella</taxon>
    </lineage>
</organism>
<name>R7U261_CAPTE</name>
<dbReference type="Proteomes" id="UP000014760">
    <property type="component" value="Unassembled WGS sequence"/>
</dbReference>
<keyword evidence="3" id="KW-1185">Reference proteome</keyword>
<evidence type="ECO:0000313" key="3">
    <source>
        <dbReference type="Proteomes" id="UP000014760"/>
    </source>
</evidence>
<evidence type="ECO:0000313" key="1">
    <source>
        <dbReference type="EMBL" id="ELU00085.1"/>
    </source>
</evidence>
<dbReference type="HOGENOM" id="CLU_1262609_0_0_1"/>
<dbReference type="AlphaFoldDB" id="R7U261"/>
<reference evidence="2" key="3">
    <citation type="submission" date="2015-06" db="UniProtKB">
        <authorList>
            <consortium name="EnsemblMetazoa"/>
        </authorList>
    </citation>
    <scope>IDENTIFICATION</scope>
</reference>
<dbReference type="EMBL" id="KB306204">
    <property type="protein sequence ID" value="ELU00085.1"/>
    <property type="molecule type" value="Genomic_DNA"/>
</dbReference>
<evidence type="ECO:0000313" key="2">
    <source>
        <dbReference type="EnsemblMetazoa" id="CapteP206266"/>
    </source>
</evidence>
<dbReference type="EMBL" id="AMQN01009784">
    <property type="status" value="NOT_ANNOTATED_CDS"/>
    <property type="molecule type" value="Genomic_DNA"/>
</dbReference>
<proteinExistence type="predicted"/>
<protein>
    <submittedName>
        <fullName evidence="1 2">Uncharacterized protein</fullName>
    </submittedName>
</protein>
<reference evidence="3" key="1">
    <citation type="submission" date="2012-12" db="EMBL/GenBank/DDBJ databases">
        <authorList>
            <person name="Hellsten U."/>
            <person name="Grimwood J."/>
            <person name="Chapman J.A."/>
            <person name="Shapiro H."/>
            <person name="Aerts A."/>
            <person name="Otillar R.P."/>
            <person name="Terry A.Y."/>
            <person name="Boore J.L."/>
            <person name="Simakov O."/>
            <person name="Marletaz F."/>
            <person name="Cho S.-J."/>
            <person name="Edsinger-Gonzales E."/>
            <person name="Havlak P."/>
            <person name="Kuo D.-H."/>
            <person name="Larsson T."/>
            <person name="Lv J."/>
            <person name="Arendt D."/>
            <person name="Savage R."/>
            <person name="Osoegawa K."/>
            <person name="de Jong P."/>
            <person name="Lindberg D.R."/>
            <person name="Seaver E.C."/>
            <person name="Weisblat D.A."/>
            <person name="Putnam N.H."/>
            <person name="Grigoriev I.V."/>
            <person name="Rokhsar D.S."/>
        </authorList>
    </citation>
    <scope>NUCLEOTIDE SEQUENCE</scope>
    <source>
        <strain evidence="3">I ESC-2004</strain>
    </source>
</reference>
<accession>R7U261</accession>
<sequence length="219" mass="24239">MSNKLITAAVQSLISGQTKFLFEEIRSFRCVSGVSFPKTQLPILTEKSAQPAQSVKTQSVNAESSESLSFADVVRISVKEVFNEKKSKSDIIIRGLEEKVFDANDVGLLCTTIHSTAKLRSVARIEMKSNRPRLLIASFANFFDARTFLTRVDATKKDIDLQRDKEALTGKTTSSLGQPRMLNESCGSPHVLFYKAAIKSSLVFDCVLRGICCLTEEMC</sequence>
<reference evidence="1 3" key="2">
    <citation type="journal article" date="2013" name="Nature">
        <title>Insights into bilaterian evolution from three spiralian genomes.</title>
        <authorList>
            <person name="Simakov O."/>
            <person name="Marletaz F."/>
            <person name="Cho S.J."/>
            <person name="Edsinger-Gonzales E."/>
            <person name="Havlak P."/>
            <person name="Hellsten U."/>
            <person name="Kuo D.H."/>
            <person name="Larsson T."/>
            <person name="Lv J."/>
            <person name="Arendt D."/>
            <person name="Savage R."/>
            <person name="Osoegawa K."/>
            <person name="de Jong P."/>
            <person name="Grimwood J."/>
            <person name="Chapman J.A."/>
            <person name="Shapiro H."/>
            <person name="Aerts A."/>
            <person name="Otillar R.P."/>
            <person name="Terry A.Y."/>
            <person name="Boore J.L."/>
            <person name="Grigoriev I.V."/>
            <person name="Lindberg D.R."/>
            <person name="Seaver E.C."/>
            <person name="Weisblat D.A."/>
            <person name="Putnam N.H."/>
            <person name="Rokhsar D.S."/>
        </authorList>
    </citation>
    <scope>NUCLEOTIDE SEQUENCE</scope>
    <source>
        <strain evidence="1 3">I ESC-2004</strain>
    </source>
</reference>
<gene>
    <name evidence="1" type="ORF">CAPTEDRAFT_206266</name>
</gene>
<dbReference type="EnsemblMetazoa" id="CapteT206266">
    <property type="protein sequence ID" value="CapteP206266"/>
    <property type="gene ID" value="CapteG206266"/>
</dbReference>
<dbReference type="EMBL" id="AMQN01009785">
    <property type="status" value="NOT_ANNOTATED_CDS"/>
    <property type="molecule type" value="Genomic_DNA"/>
</dbReference>